<feature type="domain" description="Calpain catalytic" evidence="4">
    <location>
        <begin position="84"/>
        <end position="313"/>
    </location>
</feature>
<dbReference type="PROSITE" id="PS00139">
    <property type="entry name" value="THIOL_PROTEASE_CYS"/>
    <property type="match status" value="1"/>
</dbReference>
<dbReference type="InterPro" id="IPR000169">
    <property type="entry name" value="Pept_cys_AS"/>
</dbReference>
<dbReference type="GO" id="GO:0006508">
    <property type="term" value="P:proteolysis"/>
    <property type="evidence" value="ECO:0007669"/>
    <property type="project" value="InterPro"/>
</dbReference>
<evidence type="ECO:0000313" key="6">
    <source>
        <dbReference type="Proteomes" id="UP000554235"/>
    </source>
</evidence>
<evidence type="ECO:0000256" key="3">
    <source>
        <dbReference type="PROSITE-ProRule" id="PRU00239"/>
    </source>
</evidence>
<dbReference type="OrthoDB" id="424753at2759"/>
<evidence type="ECO:0000259" key="4">
    <source>
        <dbReference type="PROSITE" id="PS50203"/>
    </source>
</evidence>
<keyword evidence="6" id="KW-1185">Reference proteome</keyword>
<dbReference type="Gene3D" id="3.90.70.10">
    <property type="entry name" value="Cysteine proteinases"/>
    <property type="match status" value="1"/>
</dbReference>
<dbReference type="Proteomes" id="UP000554235">
    <property type="component" value="Unassembled WGS sequence"/>
</dbReference>
<gene>
    <name evidence="5" type="ORF">FALBO_1564</name>
</gene>
<evidence type="ECO:0000256" key="2">
    <source>
        <dbReference type="PIRSR" id="PIRSR622684-1"/>
    </source>
</evidence>
<dbReference type="InterPro" id="IPR001300">
    <property type="entry name" value="Peptidase_C2_calpain_cat"/>
</dbReference>
<evidence type="ECO:0000256" key="1">
    <source>
        <dbReference type="ARBA" id="ARBA00007623"/>
    </source>
</evidence>
<comment type="caution">
    <text evidence="5">The sequence shown here is derived from an EMBL/GenBank/DDBJ whole genome shotgun (WGS) entry which is preliminary data.</text>
</comment>
<dbReference type="PANTHER" id="PTHR10183">
    <property type="entry name" value="CALPAIN"/>
    <property type="match status" value="1"/>
</dbReference>
<sequence>MKFSDPAFDIETDFSVGINNCLFGLRRMVSGHDVDEDNTDDDRGAKLLAVRLDKRFLKIIRGFCPSRKPTSGPQKPSQPGSVHRIPWVFKRPRFTIDGFSNSGIKQGKGGNCWWLAALGTIAHRQDIMERICVARDEDAGVYGFVFYRDGGYVSTVVDDNVYLAEEDYSGSAYGSTRKRANRHRSHKQSGSNALFFARCGNPNETWLPLLEKAYAKIHGDYQALDGGWAGTAIEDLTGGITSTIACKAVLDKERLWREMLDLGAKDGDFVYSLSTGPGKGHHSGLTPSHAYSVLSAVEVESDQGGKVRLVQIRYFSTPQFASLDSSAQSRGGRAE</sequence>
<comment type="caution">
    <text evidence="3">Lacks conserved residue(s) required for the propagation of feature annotation.</text>
</comment>
<accession>A0A8H4LL11</accession>
<feature type="active site" evidence="2">
    <location>
        <position position="112"/>
    </location>
</feature>
<dbReference type="Pfam" id="PF00648">
    <property type="entry name" value="Peptidase_C2"/>
    <property type="match status" value="1"/>
</dbReference>
<evidence type="ECO:0000313" key="5">
    <source>
        <dbReference type="EMBL" id="KAF4471521.1"/>
    </source>
</evidence>
<dbReference type="InterPro" id="IPR038765">
    <property type="entry name" value="Papain-like_cys_pep_sf"/>
</dbReference>
<feature type="active site" evidence="2">
    <location>
        <position position="289"/>
    </location>
</feature>
<dbReference type="EMBL" id="JAADYS010000195">
    <property type="protein sequence ID" value="KAF4471521.1"/>
    <property type="molecule type" value="Genomic_DNA"/>
</dbReference>
<dbReference type="AlphaFoldDB" id="A0A8H4LL11"/>
<protein>
    <recommendedName>
        <fullName evidence="4">Calpain catalytic domain-containing protein</fullName>
    </recommendedName>
</protein>
<dbReference type="SMART" id="SM00230">
    <property type="entry name" value="CysPc"/>
    <property type="match status" value="1"/>
</dbReference>
<name>A0A8H4LL11_9HYPO</name>
<dbReference type="GO" id="GO:0004198">
    <property type="term" value="F:calcium-dependent cysteine-type endopeptidase activity"/>
    <property type="evidence" value="ECO:0007669"/>
    <property type="project" value="InterPro"/>
</dbReference>
<dbReference type="InterPro" id="IPR022684">
    <property type="entry name" value="Calpain_cysteine_protease"/>
</dbReference>
<proteinExistence type="inferred from homology"/>
<comment type="similarity">
    <text evidence="1">Belongs to the peptidase C2 family.</text>
</comment>
<reference evidence="5 6" key="1">
    <citation type="submission" date="2020-01" db="EMBL/GenBank/DDBJ databases">
        <title>Identification and distribution of gene clusters putatively required for synthesis of sphingolipid metabolism inhibitors in phylogenetically diverse species of the filamentous fungus Fusarium.</title>
        <authorList>
            <person name="Kim H.-S."/>
            <person name="Busman M."/>
            <person name="Brown D.W."/>
            <person name="Divon H."/>
            <person name="Uhlig S."/>
            <person name="Proctor R.H."/>
        </authorList>
    </citation>
    <scope>NUCLEOTIDE SEQUENCE [LARGE SCALE GENOMIC DNA]</scope>
    <source>
        <strain evidence="5 6">NRRL 20459</strain>
    </source>
</reference>
<dbReference type="PANTHER" id="PTHR10183:SF425">
    <property type="entry name" value="CALPAIN-5"/>
    <property type="match status" value="1"/>
</dbReference>
<dbReference type="SUPFAM" id="SSF54001">
    <property type="entry name" value="Cysteine proteinases"/>
    <property type="match status" value="1"/>
</dbReference>
<dbReference type="PROSITE" id="PS50203">
    <property type="entry name" value="CALPAIN_CAT"/>
    <property type="match status" value="1"/>
</dbReference>
<organism evidence="5 6">
    <name type="scientific">Fusarium albosuccineum</name>
    <dbReference type="NCBI Taxonomy" id="1237068"/>
    <lineage>
        <taxon>Eukaryota</taxon>
        <taxon>Fungi</taxon>
        <taxon>Dikarya</taxon>
        <taxon>Ascomycota</taxon>
        <taxon>Pezizomycotina</taxon>
        <taxon>Sordariomycetes</taxon>
        <taxon>Hypocreomycetidae</taxon>
        <taxon>Hypocreales</taxon>
        <taxon>Nectriaceae</taxon>
        <taxon>Fusarium</taxon>
        <taxon>Fusarium decemcellulare species complex</taxon>
    </lineage>
</organism>